<gene>
    <name evidence="2" type="ORF">CLV40_11895</name>
</gene>
<dbReference type="Gene3D" id="2.120.10.30">
    <property type="entry name" value="TolB, C-terminal domain"/>
    <property type="match status" value="1"/>
</dbReference>
<dbReference type="RefSeq" id="WP_104481779.1">
    <property type="nucleotide sequence ID" value="NZ_CP154825.1"/>
</dbReference>
<keyword evidence="3" id="KW-1185">Reference proteome</keyword>
<sequence>MLSLKARVLTAVVAAAVLGGAAVAYAANSAPAEVVDAETVGALRAGPRLQVLTNGLLSSVSASDTRGPRTISERKCDRAYAAGGTVACLAPVDALTATRLMVFDAQMNERKTVPLTGFPNRLKISASGRMVSWTVFLEGHSYATTGFSTQTGILDTQTGAVVSSLEEFKATVEGKPLTAADANYWGVTFTGDDNRFYATLSTGGKRYLVEGDLSARTVRTLTTNVECASVSPDGTRVAFKSAIDEDPKKGWRLSVLDLKMLRRTPLAEEHSVDDQAVWLDNDTVTYGLQRPDGVNDVWSTRADGTGAPALLVEGANSPAPLPA</sequence>
<evidence type="ECO:0008006" key="4">
    <source>
        <dbReference type="Google" id="ProtNLM"/>
    </source>
</evidence>
<protein>
    <recommendedName>
        <fullName evidence="4">WD40 repeat protein</fullName>
    </recommendedName>
</protein>
<dbReference type="Proteomes" id="UP000239203">
    <property type="component" value="Unassembled WGS sequence"/>
</dbReference>
<dbReference type="EMBL" id="PTIX01000018">
    <property type="protein sequence ID" value="PPK64705.1"/>
    <property type="molecule type" value="Genomic_DNA"/>
</dbReference>
<proteinExistence type="predicted"/>
<dbReference type="OrthoDB" id="9808778at2"/>
<evidence type="ECO:0000313" key="2">
    <source>
        <dbReference type="EMBL" id="PPK64705.1"/>
    </source>
</evidence>
<name>A0A2S6GHM1_9PSEU</name>
<dbReference type="AlphaFoldDB" id="A0A2S6GHM1"/>
<dbReference type="SUPFAM" id="SSF82171">
    <property type="entry name" value="DPP6 N-terminal domain-like"/>
    <property type="match status" value="1"/>
</dbReference>
<accession>A0A2S6GHM1</accession>
<feature type="signal peptide" evidence="1">
    <location>
        <begin position="1"/>
        <end position="26"/>
    </location>
</feature>
<keyword evidence="1" id="KW-0732">Signal</keyword>
<evidence type="ECO:0000313" key="3">
    <source>
        <dbReference type="Proteomes" id="UP000239203"/>
    </source>
</evidence>
<evidence type="ECO:0000256" key="1">
    <source>
        <dbReference type="SAM" id="SignalP"/>
    </source>
</evidence>
<comment type="caution">
    <text evidence="2">The sequence shown here is derived from an EMBL/GenBank/DDBJ whole genome shotgun (WGS) entry which is preliminary data.</text>
</comment>
<feature type="chain" id="PRO_5015398073" description="WD40 repeat protein" evidence="1">
    <location>
        <begin position="27"/>
        <end position="323"/>
    </location>
</feature>
<organism evidence="2 3">
    <name type="scientific">Actinokineospora auranticolor</name>
    <dbReference type="NCBI Taxonomy" id="155976"/>
    <lineage>
        <taxon>Bacteria</taxon>
        <taxon>Bacillati</taxon>
        <taxon>Actinomycetota</taxon>
        <taxon>Actinomycetes</taxon>
        <taxon>Pseudonocardiales</taxon>
        <taxon>Pseudonocardiaceae</taxon>
        <taxon>Actinokineospora</taxon>
    </lineage>
</organism>
<dbReference type="InterPro" id="IPR011042">
    <property type="entry name" value="6-blade_b-propeller_TolB-like"/>
</dbReference>
<reference evidence="2 3" key="1">
    <citation type="submission" date="2018-02" db="EMBL/GenBank/DDBJ databases">
        <title>Genomic Encyclopedia of Archaeal and Bacterial Type Strains, Phase II (KMG-II): from individual species to whole genera.</title>
        <authorList>
            <person name="Goeker M."/>
        </authorList>
    </citation>
    <scope>NUCLEOTIDE SEQUENCE [LARGE SCALE GENOMIC DNA]</scope>
    <source>
        <strain evidence="2 3">YU 961-1</strain>
    </source>
</reference>